<reference evidence="1 2" key="1">
    <citation type="journal article" date="2015" name="Nature">
        <title>rRNA introns, odd ribosomes, and small enigmatic genomes across a large radiation of phyla.</title>
        <authorList>
            <person name="Brown C.T."/>
            <person name="Hug L.A."/>
            <person name="Thomas B.C."/>
            <person name="Sharon I."/>
            <person name="Castelle C.J."/>
            <person name="Singh A."/>
            <person name="Wilkins M.J."/>
            <person name="Williams K.H."/>
            <person name="Banfield J.F."/>
        </authorList>
    </citation>
    <scope>NUCLEOTIDE SEQUENCE [LARGE SCALE GENOMIC DNA]</scope>
</reference>
<name>A0A0G0N2T7_9BACT</name>
<sequence length="91" mass="10756">MKEKVHEYKITFSQRFNDLLHEQAVDENVSPAEIIKRAVAYYSYLKGVLRDNPNNELIIRDKVVHTQKVILFPESFFKNMLDKLDSNKKTD</sequence>
<dbReference type="Proteomes" id="UP000034246">
    <property type="component" value="Unassembled WGS sequence"/>
</dbReference>
<accession>A0A0G0N2T7</accession>
<proteinExistence type="predicted"/>
<dbReference type="AlphaFoldDB" id="A0A0G0N2T7"/>
<protein>
    <submittedName>
        <fullName evidence="1">Uncharacterized protein</fullName>
    </submittedName>
</protein>
<comment type="caution">
    <text evidence="1">The sequence shown here is derived from an EMBL/GenBank/DDBJ whole genome shotgun (WGS) entry which is preliminary data.</text>
</comment>
<evidence type="ECO:0000313" key="1">
    <source>
        <dbReference type="EMBL" id="KKR10564.1"/>
    </source>
</evidence>
<gene>
    <name evidence="1" type="ORF">UT39_C0018G0037</name>
</gene>
<dbReference type="EMBL" id="LBWP01000018">
    <property type="protein sequence ID" value="KKR10564.1"/>
    <property type="molecule type" value="Genomic_DNA"/>
</dbReference>
<organism evidence="1 2">
    <name type="scientific">Candidatus Woesebacteria bacterium GW2011_GWA1_39_21</name>
    <dbReference type="NCBI Taxonomy" id="1618550"/>
    <lineage>
        <taxon>Bacteria</taxon>
        <taxon>Candidatus Woeseibacteriota</taxon>
    </lineage>
</organism>
<evidence type="ECO:0000313" key="2">
    <source>
        <dbReference type="Proteomes" id="UP000034246"/>
    </source>
</evidence>